<keyword evidence="1" id="KW-0966">Cell projection</keyword>
<keyword evidence="2" id="KW-1185">Reference proteome</keyword>
<evidence type="ECO:0000313" key="2">
    <source>
        <dbReference type="Proteomes" id="UP000001662"/>
    </source>
</evidence>
<dbReference type="eggNOG" id="ENOG5032Y5R">
    <property type="taxonomic scope" value="Bacteria"/>
</dbReference>
<sequence>MINKVNQYEDVRQLKLRSAAAVSQCGNCFGDVLKNRIESNHQLQFSRHATERVSQRGIEMSEPFLNDLQSAVEKARSKGAKDVVIISEKGAFIVNVPNNTVVTTMSGSEMKENIFTNIDSAILL</sequence>
<name>D9RA16_LACSW</name>
<dbReference type="STRING" id="610130.Closa_3462"/>
<dbReference type="OrthoDB" id="165650at2"/>
<keyword evidence="1" id="KW-0969">Cilium</keyword>
<dbReference type="Proteomes" id="UP000001662">
    <property type="component" value="Chromosome"/>
</dbReference>
<organism evidence="1 2">
    <name type="scientific">Lacrimispora saccharolytica (strain ATCC 35040 / DSM 2544 / NRCC 2533 / WM1)</name>
    <name type="common">Clostridium saccharolyticum</name>
    <dbReference type="NCBI Taxonomy" id="610130"/>
    <lineage>
        <taxon>Bacteria</taxon>
        <taxon>Bacillati</taxon>
        <taxon>Bacillota</taxon>
        <taxon>Clostridia</taxon>
        <taxon>Lachnospirales</taxon>
        <taxon>Lachnospiraceae</taxon>
        <taxon>Lacrimispora</taxon>
    </lineage>
</organism>
<dbReference type="Pfam" id="PF12611">
    <property type="entry name" value="Flagellar_put"/>
    <property type="match status" value="1"/>
</dbReference>
<accession>D9RA16</accession>
<evidence type="ECO:0000313" key="1">
    <source>
        <dbReference type="EMBL" id="ADL05988.1"/>
    </source>
</evidence>
<proteinExistence type="predicted"/>
<dbReference type="RefSeq" id="WP_013274054.1">
    <property type="nucleotide sequence ID" value="NC_014376.1"/>
</dbReference>
<reference evidence="1" key="1">
    <citation type="submission" date="2010-07" db="EMBL/GenBank/DDBJ databases">
        <title>Complete sequence of Clostridium saccharolyticum WM1.</title>
        <authorList>
            <consortium name="US DOE Joint Genome Institute"/>
            <person name="Lucas S."/>
            <person name="Copeland A."/>
            <person name="Lapidus A."/>
            <person name="Cheng J.-F."/>
            <person name="Bruce D."/>
            <person name="Goodwin L."/>
            <person name="Pitluck S."/>
            <person name="Chertkov O."/>
            <person name="Detter J.C."/>
            <person name="Han C."/>
            <person name="Tapia R."/>
            <person name="Land M."/>
            <person name="Hauser L."/>
            <person name="Chang Y.-J."/>
            <person name="Jeffries C."/>
            <person name="Kyrpides N."/>
            <person name="Ivanova N."/>
            <person name="Mikhailova N."/>
            <person name="Mouttaki H."/>
            <person name="Lin L."/>
            <person name="Zhou J."/>
            <person name="Hemme C.L."/>
            <person name="Woyke T."/>
        </authorList>
    </citation>
    <scope>NUCLEOTIDE SEQUENCE [LARGE SCALE GENOMIC DNA]</scope>
    <source>
        <strain evidence="1">WM1</strain>
    </source>
</reference>
<dbReference type="EMBL" id="CP002109">
    <property type="protein sequence ID" value="ADL05988.1"/>
    <property type="molecule type" value="Genomic_DNA"/>
</dbReference>
<dbReference type="KEGG" id="csh:Closa_3462"/>
<gene>
    <name evidence="1" type="ordered locus">Closa_3462</name>
</gene>
<dbReference type="HOGENOM" id="CLU_145226_1_0_9"/>
<dbReference type="NCBIfam" id="TIGR02530">
    <property type="entry name" value="flg_new"/>
    <property type="match status" value="1"/>
</dbReference>
<dbReference type="InterPro" id="IPR013367">
    <property type="entry name" value="Flagellar_put"/>
</dbReference>
<keyword evidence="1" id="KW-0282">Flagellum</keyword>
<dbReference type="AlphaFoldDB" id="D9RA16"/>
<protein>
    <submittedName>
        <fullName evidence="1">Flagellar operon protein</fullName>
    </submittedName>
</protein>
<dbReference type="PaxDb" id="610130-Closa_3462"/>